<reference evidence="1 2" key="1">
    <citation type="submission" date="2016-10" db="EMBL/GenBank/DDBJ databases">
        <authorList>
            <person name="Varghese N."/>
            <person name="Submissions S."/>
        </authorList>
    </citation>
    <scope>NUCLEOTIDE SEQUENCE [LARGE SCALE GENOMIC DNA]</scope>
    <source>
        <strain evidence="1 2">CDM_1</strain>
    </source>
</reference>
<gene>
    <name evidence="1" type="ORF">SAMN05192552_1003120</name>
</gene>
<dbReference type="AlphaFoldDB" id="A0A1G6KZN6"/>
<dbReference type="Pfam" id="PF19792">
    <property type="entry name" value="DUF6276"/>
    <property type="match status" value="1"/>
</dbReference>
<name>A0A1G6KZN6_9EURY</name>
<evidence type="ECO:0000313" key="1">
    <source>
        <dbReference type="EMBL" id="SDC35925.1"/>
    </source>
</evidence>
<dbReference type="Proteomes" id="UP000324021">
    <property type="component" value="Unassembled WGS sequence"/>
</dbReference>
<dbReference type="RefSeq" id="WP_149782255.1">
    <property type="nucleotide sequence ID" value="NZ_FMZP01000003.1"/>
</dbReference>
<protein>
    <submittedName>
        <fullName evidence="1">Uncharacterized protein</fullName>
    </submittedName>
</protein>
<accession>A0A1G6KZN6</accession>
<organism evidence="1 2">
    <name type="scientific">Natrinema hispanicum</name>
    <dbReference type="NCBI Taxonomy" id="392421"/>
    <lineage>
        <taxon>Archaea</taxon>
        <taxon>Methanobacteriati</taxon>
        <taxon>Methanobacteriota</taxon>
        <taxon>Stenosarchaea group</taxon>
        <taxon>Halobacteria</taxon>
        <taxon>Halobacteriales</taxon>
        <taxon>Natrialbaceae</taxon>
        <taxon>Natrinema</taxon>
    </lineage>
</organism>
<dbReference type="EMBL" id="FMZP01000003">
    <property type="protein sequence ID" value="SDC35925.1"/>
    <property type="molecule type" value="Genomic_DNA"/>
</dbReference>
<evidence type="ECO:0000313" key="2">
    <source>
        <dbReference type="Proteomes" id="UP000324021"/>
    </source>
</evidence>
<proteinExistence type="predicted"/>
<dbReference type="InterPro" id="IPR046243">
    <property type="entry name" value="DUF6276"/>
</dbReference>
<sequence length="134" mass="14525">MACSNCGTATISFAVPDDYQTDAPSEASVVTFCPHCLTLEPASERAAAASSDPEFARISDAFPTQPERAIPLALAIGLCSSLATNRTAIELLLREVERVGTDPLLVLDRLIADQSIEPAIDLERRRHQLEQLLY</sequence>